<dbReference type="GO" id="GO:0032298">
    <property type="term" value="P:positive regulation of DNA-templated DNA replication initiation"/>
    <property type="evidence" value="ECO:0007669"/>
    <property type="project" value="TreeGrafter"/>
</dbReference>
<accession>A0A4R3J536</accession>
<dbReference type="PANTHER" id="PTHR38767">
    <property type="entry name" value="DNA POLYMERASE III SUBUNIT CHI"/>
    <property type="match status" value="1"/>
</dbReference>
<proteinExistence type="predicted"/>
<keyword evidence="2" id="KW-1185">Reference proteome</keyword>
<sequence>MTDIAFYHLQHTPLETVLPKLLEKTLQAGERALVLAASGERVEHLCAALWTYDPASWLPHGTDKDGHGARQPVWLSCADENVNSASFLFLTDGATSQRSGEFERCFYIFDGHDPEQLARARTQWKRYLEDGHVLTYWQQDVGGGWAKKG</sequence>
<evidence type="ECO:0000313" key="1">
    <source>
        <dbReference type="EMBL" id="TCS60382.1"/>
    </source>
</evidence>
<dbReference type="GO" id="GO:0006260">
    <property type="term" value="P:DNA replication"/>
    <property type="evidence" value="ECO:0007669"/>
    <property type="project" value="InterPro"/>
</dbReference>
<dbReference type="InterPro" id="IPR036768">
    <property type="entry name" value="PolIII_chi_sf"/>
</dbReference>
<dbReference type="Pfam" id="PF04364">
    <property type="entry name" value="DNA_pol3_chi"/>
    <property type="match status" value="1"/>
</dbReference>
<name>A0A4R3J536_9PROT</name>
<dbReference type="GO" id="GO:0003887">
    <property type="term" value="F:DNA-directed DNA polymerase activity"/>
    <property type="evidence" value="ECO:0007669"/>
    <property type="project" value="InterPro"/>
</dbReference>
<dbReference type="RefSeq" id="WP_132940078.1">
    <property type="nucleotide sequence ID" value="NZ_CP119676.1"/>
</dbReference>
<dbReference type="EMBL" id="SLZW01000011">
    <property type="protein sequence ID" value="TCS60382.1"/>
    <property type="molecule type" value="Genomic_DNA"/>
</dbReference>
<reference evidence="1 2" key="1">
    <citation type="submission" date="2019-03" db="EMBL/GenBank/DDBJ databases">
        <title>Genomic Encyclopedia of Type Strains, Phase IV (KMG-IV): sequencing the most valuable type-strain genomes for metagenomic binning, comparative biology and taxonomic classification.</title>
        <authorList>
            <person name="Goeker M."/>
        </authorList>
    </citation>
    <scope>NUCLEOTIDE SEQUENCE [LARGE SCALE GENOMIC DNA]</scope>
    <source>
        <strain evidence="1 2">DSM 101688</strain>
    </source>
</reference>
<dbReference type="OrthoDB" id="9795973at2"/>
<protein>
    <submittedName>
        <fullName evidence="1">DNA polymerase III chi subunit</fullName>
    </submittedName>
</protein>
<gene>
    <name evidence="1" type="ORF">EDD55_11183</name>
</gene>
<dbReference type="PANTHER" id="PTHR38767:SF1">
    <property type="entry name" value="DNA POLYMERASE III SUBUNIT CHI"/>
    <property type="match status" value="1"/>
</dbReference>
<dbReference type="InterPro" id="IPR007459">
    <property type="entry name" value="DNA_pol3_chi"/>
</dbReference>
<dbReference type="SUPFAM" id="SSF102400">
    <property type="entry name" value="DNA polymerase III chi subunit"/>
    <property type="match status" value="1"/>
</dbReference>
<dbReference type="Gene3D" id="3.40.50.10110">
    <property type="entry name" value="DNA polymerase III subunit chi"/>
    <property type="match status" value="1"/>
</dbReference>
<organism evidence="1 2">
    <name type="scientific">Varunaivibrio sulfuroxidans</name>
    <dbReference type="NCBI Taxonomy" id="1773489"/>
    <lineage>
        <taxon>Bacteria</taxon>
        <taxon>Pseudomonadati</taxon>
        <taxon>Pseudomonadota</taxon>
        <taxon>Alphaproteobacteria</taxon>
        <taxon>Rhodospirillales</taxon>
        <taxon>Magnetovibrionaceae</taxon>
        <taxon>Varunaivibrio</taxon>
    </lineage>
</organism>
<dbReference type="Proteomes" id="UP000295304">
    <property type="component" value="Unassembled WGS sequence"/>
</dbReference>
<evidence type="ECO:0000313" key="2">
    <source>
        <dbReference type="Proteomes" id="UP000295304"/>
    </source>
</evidence>
<comment type="caution">
    <text evidence="1">The sequence shown here is derived from an EMBL/GenBank/DDBJ whole genome shotgun (WGS) entry which is preliminary data.</text>
</comment>
<dbReference type="GO" id="GO:0003677">
    <property type="term" value="F:DNA binding"/>
    <property type="evidence" value="ECO:0007669"/>
    <property type="project" value="InterPro"/>
</dbReference>
<dbReference type="NCBIfam" id="NF004347">
    <property type="entry name" value="PRK05728.1-4"/>
    <property type="match status" value="1"/>
</dbReference>
<dbReference type="AlphaFoldDB" id="A0A4R3J536"/>